<feature type="transmembrane region" description="Helical" evidence="1">
    <location>
        <begin position="183"/>
        <end position="203"/>
    </location>
</feature>
<protein>
    <submittedName>
        <fullName evidence="2">Uncharacterized protein</fullName>
    </submittedName>
</protein>
<keyword evidence="1" id="KW-1133">Transmembrane helix</keyword>
<keyword evidence="3" id="KW-1185">Reference proteome</keyword>
<sequence>MATLTPTEESTSARSLRRDFRNTFRHLAAALFAAVLSACADHLHQWSLFPVSVSKLVSVGVYASSWLVYSWQCSRKPQRLTSRLVSTTSQRRELATIVVHRAGESFGHTAMVAGLFIRTASYRIILTYFVIEYVATWAGFSVWISGPRYAPTTPNESSQETRLEKAPARQRVWRLLEFLNGPHALGVTLGWVLPFVLVTYCTFRATRVSPTVHSSSMMAELSAIGLWQSARMRIAEWLMFVAGAAHMLCICGNVLITTIYLATVEPDSRQSKKA</sequence>
<reference evidence="2 3" key="1">
    <citation type="journal article" date="2004" name="Nature">
        <title>Genome sequence of the ultrasmall unicellular red alga Cyanidioschyzon merolae 10D.</title>
        <authorList>
            <person name="Matsuzaki M."/>
            <person name="Misumi O."/>
            <person name="Shin-i T."/>
            <person name="Maruyama S."/>
            <person name="Takahara M."/>
            <person name="Miyagishima S."/>
            <person name="Mori T."/>
            <person name="Nishida K."/>
            <person name="Yagisawa F."/>
            <person name="Nishida K."/>
            <person name="Yoshida Y."/>
            <person name="Nishimura Y."/>
            <person name="Nakao S."/>
            <person name="Kobayashi T."/>
            <person name="Momoyama Y."/>
            <person name="Higashiyama T."/>
            <person name="Minoda A."/>
            <person name="Sano M."/>
            <person name="Nomoto H."/>
            <person name="Oishi K."/>
            <person name="Hayashi H."/>
            <person name="Ohta F."/>
            <person name="Nishizaka S."/>
            <person name="Haga S."/>
            <person name="Miura S."/>
            <person name="Morishita T."/>
            <person name="Kabeya Y."/>
            <person name="Terasawa K."/>
            <person name="Suzuki Y."/>
            <person name="Ishii Y."/>
            <person name="Asakawa S."/>
            <person name="Takano H."/>
            <person name="Ohta N."/>
            <person name="Kuroiwa H."/>
            <person name="Tanaka K."/>
            <person name="Shimizu N."/>
            <person name="Sugano S."/>
            <person name="Sato N."/>
            <person name="Nozaki H."/>
            <person name="Ogasawara N."/>
            <person name="Kohara Y."/>
            <person name="Kuroiwa T."/>
        </authorList>
    </citation>
    <scope>NUCLEOTIDE SEQUENCE [LARGE SCALE GENOMIC DNA]</scope>
    <source>
        <strain evidence="2 3">10D</strain>
    </source>
</reference>
<gene>
    <name evidence="2" type="ORF">CYME_CMT155C</name>
</gene>
<dbReference type="RefSeq" id="XP_005539186.1">
    <property type="nucleotide sequence ID" value="XM_005539129.1"/>
</dbReference>
<dbReference type="HOGENOM" id="CLU_1016895_0_0_1"/>
<dbReference type="GeneID" id="16997943"/>
<feature type="transmembrane region" description="Helical" evidence="1">
    <location>
        <begin position="237"/>
        <end position="262"/>
    </location>
</feature>
<dbReference type="KEGG" id="cme:CYME_CMT155C"/>
<reference evidence="2 3" key="2">
    <citation type="journal article" date="2007" name="BMC Biol.">
        <title>A 100%-complete sequence reveals unusually simple genomic features in the hot-spring red alga Cyanidioschyzon merolae.</title>
        <authorList>
            <person name="Nozaki H."/>
            <person name="Takano H."/>
            <person name="Misumi O."/>
            <person name="Terasawa K."/>
            <person name="Matsuzaki M."/>
            <person name="Maruyama S."/>
            <person name="Nishida K."/>
            <person name="Yagisawa F."/>
            <person name="Yoshida Y."/>
            <person name="Fujiwara T."/>
            <person name="Takio S."/>
            <person name="Tamura K."/>
            <person name="Chung S.J."/>
            <person name="Nakamura S."/>
            <person name="Kuroiwa H."/>
            <person name="Tanaka K."/>
            <person name="Sato N."/>
            <person name="Kuroiwa T."/>
        </authorList>
    </citation>
    <scope>NUCLEOTIDE SEQUENCE [LARGE SCALE GENOMIC DNA]</scope>
    <source>
        <strain evidence="2 3">10D</strain>
    </source>
</reference>
<dbReference type="EMBL" id="AP006502">
    <property type="protein sequence ID" value="BAM83150.1"/>
    <property type="molecule type" value="Genomic_DNA"/>
</dbReference>
<dbReference type="Proteomes" id="UP000007014">
    <property type="component" value="Chromosome 20"/>
</dbReference>
<evidence type="ECO:0000256" key="1">
    <source>
        <dbReference type="SAM" id="Phobius"/>
    </source>
</evidence>
<keyword evidence="1" id="KW-0812">Transmembrane</keyword>
<evidence type="ECO:0000313" key="3">
    <source>
        <dbReference type="Proteomes" id="UP000007014"/>
    </source>
</evidence>
<dbReference type="AlphaFoldDB" id="M1V7J0"/>
<accession>M1V7J0</accession>
<proteinExistence type="predicted"/>
<organism evidence="2 3">
    <name type="scientific">Cyanidioschyzon merolae (strain NIES-3377 / 10D)</name>
    <name type="common">Unicellular red alga</name>
    <dbReference type="NCBI Taxonomy" id="280699"/>
    <lineage>
        <taxon>Eukaryota</taxon>
        <taxon>Rhodophyta</taxon>
        <taxon>Bangiophyceae</taxon>
        <taxon>Cyanidiales</taxon>
        <taxon>Cyanidiaceae</taxon>
        <taxon>Cyanidioschyzon</taxon>
    </lineage>
</organism>
<keyword evidence="1" id="KW-0472">Membrane</keyword>
<feature type="transmembrane region" description="Helical" evidence="1">
    <location>
        <begin position="49"/>
        <end position="69"/>
    </location>
</feature>
<evidence type="ECO:0000313" key="2">
    <source>
        <dbReference type="EMBL" id="BAM83150.1"/>
    </source>
</evidence>
<feature type="transmembrane region" description="Helical" evidence="1">
    <location>
        <begin position="24"/>
        <end position="43"/>
    </location>
</feature>
<dbReference type="Gramene" id="CMT155CT">
    <property type="protein sequence ID" value="CMT155CT"/>
    <property type="gene ID" value="CMT155C"/>
</dbReference>
<name>M1V7J0_CYAM1</name>
<feature type="transmembrane region" description="Helical" evidence="1">
    <location>
        <begin position="125"/>
        <end position="144"/>
    </location>
</feature>